<feature type="domain" description="Fe/B12 periplasmic-binding" evidence="2">
    <location>
        <begin position="25"/>
        <end position="228"/>
    </location>
</feature>
<dbReference type="Proteomes" id="UP000305526">
    <property type="component" value="Unassembled WGS sequence"/>
</dbReference>
<dbReference type="EMBL" id="SMCP01000007">
    <property type="protein sequence ID" value="TCV85995.1"/>
    <property type="molecule type" value="Genomic_DNA"/>
</dbReference>
<dbReference type="EMBL" id="VDGV01000059">
    <property type="protein sequence ID" value="TNG91534.1"/>
    <property type="molecule type" value="Genomic_DNA"/>
</dbReference>
<reference evidence="3 5" key="1">
    <citation type="submission" date="2019-03" db="EMBL/GenBank/DDBJ databases">
        <title>Genomic Encyclopedia of Type Strains, Phase IV (KMG-IV): sequencing the most valuable type-strain genomes for metagenomic binning, comparative biology and taxonomic classification.</title>
        <authorList>
            <person name="Goeker M."/>
        </authorList>
    </citation>
    <scope>NUCLEOTIDE SEQUENCE [LARGE SCALE GENOMIC DNA]</scope>
    <source>
        <strain evidence="3 5">DSM 28140</strain>
    </source>
</reference>
<dbReference type="Gene3D" id="3.40.50.1980">
    <property type="entry name" value="Nitrogenase molybdenum iron protein domain"/>
    <property type="match status" value="1"/>
</dbReference>
<protein>
    <submittedName>
        <fullName evidence="4">Helical backbone metal receptor</fullName>
    </submittedName>
    <submittedName>
        <fullName evidence="3">Iron complex transport system substrate-binding protein</fullName>
    </submittedName>
</protein>
<evidence type="ECO:0000259" key="2">
    <source>
        <dbReference type="Pfam" id="PF01497"/>
    </source>
</evidence>
<keyword evidence="6" id="KW-1185">Reference proteome</keyword>
<accession>A0A4R3Y1K3</accession>
<sequence>MNNIFKILTALCLCAPIAHAEQFVSLTLCSDRLLIELARPEQIAAMSPYSTNPLMMLDKLNHDKPTLQPHLTALLPYLDKTVLLNQQFYPQLATALKQLGVKIIPVNDSPQTPEQLFAFILQLGDITHNQVHAEQLVAALQAQNFKLNQALTETLILSDTGVVESDLPQYQTLLKLLGLTPLQSHLSAQNFSLEQVVRSQPNFLIALSDKQGYNTQAELLSHPLLQQLFQSRAQASAPLKYTYCFDHGVWQGAALLYQQLLYQQLNEKHE</sequence>
<reference evidence="4 6" key="2">
    <citation type="submission" date="2019-05" db="EMBL/GenBank/DDBJ databases">
        <title>Pasteurellaceae isolates from reptiles.</title>
        <authorList>
            <person name="Bojesen A.M."/>
            <person name="Lund E."/>
        </authorList>
    </citation>
    <scope>NUCLEOTIDE SEQUENCE [LARGE SCALE GENOMIC DNA]</scope>
    <source>
        <strain evidence="4 6">ELNT2x</strain>
    </source>
</reference>
<comment type="caution">
    <text evidence="3">The sequence shown here is derived from an EMBL/GenBank/DDBJ whole genome shotgun (WGS) entry which is preliminary data.</text>
</comment>
<evidence type="ECO:0000313" key="3">
    <source>
        <dbReference type="EMBL" id="TCV85995.1"/>
    </source>
</evidence>
<proteinExistence type="predicted"/>
<dbReference type="SUPFAM" id="SSF53807">
    <property type="entry name" value="Helical backbone' metal receptor"/>
    <property type="match status" value="1"/>
</dbReference>
<dbReference type="AlphaFoldDB" id="A0A4R3Y1K3"/>
<organism evidence="3 5">
    <name type="scientific">Testudinibacter aquarius</name>
    <dbReference type="NCBI Taxonomy" id="1524974"/>
    <lineage>
        <taxon>Bacteria</taxon>
        <taxon>Pseudomonadati</taxon>
        <taxon>Pseudomonadota</taxon>
        <taxon>Gammaproteobacteria</taxon>
        <taxon>Pasteurellales</taxon>
        <taxon>Pasteurellaceae</taxon>
        <taxon>Testudinibacter</taxon>
    </lineage>
</organism>
<evidence type="ECO:0000256" key="1">
    <source>
        <dbReference type="SAM" id="SignalP"/>
    </source>
</evidence>
<gene>
    <name evidence="3" type="ORF">EDC16_10763</name>
    <name evidence="4" type="ORF">FHQ21_07375</name>
</gene>
<dbReference type="CDD" id="cd00636">
    <property type="entry name" value="TroA-like"/>
    <property type="match status" value="1"/>
</dbReference>
<dbReference type="RefSeq" id="WP_132967404.1">
    <property type="nucleotide sequence ID" value="NZ_LEKL01000003.1"/>
</dbReference>
<evidence type="ECO:0000313" key="5">
    <source>
        <dbReference type="Proteomes" id="UP000294619"/>
    </source>
</evidence>
<dbReference type="Proteomes" id="UP000294619">
    <property type="component" value="Unassembled WGS sequence"/>
</dbReference>
<dbReference type="InterPro" id="IPR002491">
    <property type="entry name" value="ABC_transptr_periplasmic_BD"/>
</dbReference>
<evidence type="ECO:0000313" key="6">
    <source>
        <dbReference type="Proteomes" id="UP000305526"/>
    </source>
</evidence>
<dbReference type="Pfam" id="PF01497">
    <property type="entry name" value="Peripla_BP_2"/>
    <property type="match status" value="1"/>
</dbReference>
<feature type="chain" id="PRO_5021001696" evidence="1">
    <location>
        <begin position="21"/>
        <end position="270"/>
    </location>
</feature>
<keyword evidence="1" id="KW-0732">Signal</keyword>
<keyword evidence="4" id="KW-0675">Receptor</keyword>
<evidence type="ECO:0000313" key="4">
    <source>
        <dbReference type="EMBL" id="TNG91534.1"/>
    </source>
</evidence>
<name>A0A4R3Y1K3_9PAST</name>
<feature type="signal peptide" evidence="1">
    <location>
        <begin position="1"/>
        <end position="20"/>
    </location>
</feature>